<reference evidence="11" key="1">
    <citation type="submission" date="2020-11" db="EMBL/GenBank/DDBJ databases">
        <title>Sequencing the genomes of 1000 actinobacteria strains.</title>
        <authorList>
            <person name="Klenk H.-P."/>
        </authorList>
    </citation>
    <scope>NUCLEOTIDE SEQUENCE</scope>
    <source>
        <strain evidence="11">DSM 45632</strain>
    </source>
</reference>
<dbReference type="AlphaFoldDB" id="A0A931GT86"/>
<dbReference type="EMBL" id="JADOUE010000001">
    <property type="protein sequence ID" value="MBG6122772.1"/>
    <property type="molecule type" value="Genomic_DNA"/>
</dbReference>
<dbReference type="CDD" id="cd16841">
    <property type="entry name" value="RraA_family"/>
    <property type="match status" value="1"/>
</dbReference>
<comment type="cofactor">
    <cofactor evidence="9">
        <name>Mg(2+)</name>
        <dbReference type="ChEBI" id="CHEBI:18420"/>
    </cofactor>
</comment>
<protein>
    <recommendedName>
        <fullName evidence="10">4-hydroxy-4-methyl-2-oxoglutarate aldolase</fullName>
        <shortName evidence="10">HMG aldolase</shortName>
        <ecNumber evidence="10">4.1.1.112</ecNumber>
        <ecNumber evidence="10">4.1.3.17</ecNumber>
    </recommendedName>
    <alternativeName>
        <fullName evidence="10">Oxaloacetate decarboxylase</fullName>
    </alternativeName>
</protein>
<sequence>MTDTSIQFIPTADIVDIYDDFEDDVQSCDTQFRNFGGRTEFCGEIVTISCFQDNGLVKKTLNSPGEGKVLVVDGHGSLHTALMGDMIAEAGVENGWAGVIINGPIRDSAEVAKMDFGCKALGTNPRKSAKEGAGKTDIVIRLGGIDFIPGHYVYADSDGIIVTPEPVVKREEA</sequence>
<dbReference type="PANTHER" id="PTHR33254">
    <property type="entry name" value="4-HYDROXY-4-METHYL-2-OXOGLUTARATE ALDOLASE 3-RELATED"/>
    <property type="match status" value="1"/>
</dbReference>
<comment type="similarity">
    <text evidence="3 10">Belongs to the class II aldolase/RraA-like family.</text>
</comment>
<evidence type="ECO:0000256" key="3">
    <source>
        <dbReference type="ARBA" id="ARBA00008621"/>
    </source>
</evidence>
<dbReference type="PANTHER" id="PTHR33254:SF4">
    <property type="entry name" value="4-HYDROXY-4-METHYL-2-OXOGLUTARATE ALDOLASE 3-RELATED"/>
    <property type="match status" value="1"/>
</dbReference>
<keyword evidence="6 10" id="KW-0456">Lyase</keyword>
<evidence type="ECO:0000313" key="11">
    <source>
        <dbReference type="EMBL" id="MBG6122757.1"/>
    </source>
</evidence>
<organism evidence="11 13">
    <name type="scientific">Corynebacterium aquatimens</name>
    <dbReference type="NCBI Taxonomy" id="1190508"/>
    <lineage>
        <taxon>Bacteria</taxon>
        <taxon>Bacillati</taxon>
        <taxon>Actinomycetota</taxon>
        <taxon>Actinomycetes</taxon>
        <taxon>Mycobacteriales</taxon>
        <taxon>Corynebacteriaceae</taxon>
        <taxon>Corynebacterium</taxon>
    </lineage>
</organism>
<dbReference type="NCBIfam" id="TIGR01935">
    <property type="entry name" value="NOT-MenG"/>
    <property type="match status" value="1"/>
</dbReference>
<feature type="binding site" evidence="9">
    <location>
        <position position="106"/>
    </location>
    <ligand>
        <name>substrate</name>
    </ligand>
</feature>
<evidence type="ECO:0000256" key="1">
    <source>
        <dbReference type="ARBA" id="ARBA00001342"/>
    </source>
</evidence>
<keyword evidence="9" id="KW-0460">Magnesium</keyword>
<evidence type="ECO:0000256" key="7">
    <source>
        <dbReference type="ARBA" id="ARBA00025046"/>
    </source>
</evidence>
<keyword evidence="13" id="KW-1185">Reference proteome</keyword>
<evidence type="ECO:0000256" key="6">
    <source>
        <dbReference type="ARBA" id="ARBA00023239"/>
    </source>
</evidence>
<dbReference type="EMBL" id="JADOUE010000001">
    <property type="protein sequence ID" value="MBG6122757.1"/>
    <property type="molecule type" value="Genomic_DNA"/>
</dbReference>
<dbReference type="GO" id="GO:0051252">
    <property type="term" value="P:regulation of RNA metabolic process"/>
    <property type="evidence" value="ECO:0007669"/>
    <property type="project" value="InterPro"/>
</dbReference>
<comment type="function">
    <text evidence="7 10">Catalyzes the aldol cleavage of 4-hydroxy-4-methyl-2-oxoglutarate (HMG) into 2 molecules of pyruvate. Also contains a secondary oxaloacetate (OAA) decarboxylase activity due to the common pyruvate enolate transition state formed following C-C bond cleavage in the retro-aldol and decarboxylation reactions.</text>
</comment>
<comment type="caution">
    <text evidence="11">The sequence shown here is derived from an EMBL/GenBank/DDBJ whole genome shotgun (WGS) entry which is preliminary data.</text>
</comment>
<keyword evidence="5 9" id="KW-0479">Metal-binding</keyword>
<dbReference type="GO" id="GO:0046872">
    <property type="term" value="F:metal ion binding"/>
    <property type="evidence" value="ECO:0007669"/>
    <property type="project" value="UniProtKB-KW"/>
</dbReference>
<evidence type="ECO:0000256" key="5">
    <source>
        <dbReference type="ARBA" id="ARBA00022723"/>
    </source>
</evidence>
<feature type="binding site" evidence="9">
    <location>
        <begin position="84"/>
        <end position="87"/>
    </location>
    <ligand>
        <name>substrate</name>
    </ligand>
</feature>
<dbReference type="EC" id="4.1.3.17" evidence="10"/>
<evidence type="ECO:0000256" key="2">
    <source>
        <dbReference type="ARBA" id="ARBA00001968"/>
    </source>
</evidence>
<dbReference type="SUPFAM" id="SSF89562">
    <property type="entry name" value="RraA-like"/>
    <property type="match status" value="1"/>
</dbReference>
<proteinExistence type="inferred from homology"/>
<evidence type="ECO:0000313" key="13">
    <source>
        <dbReference type="Proteomes" id="UP000658613"/>
    </source>
</evidence>
<comment type="catalytic activity">
    <reaction evidence="1 10">
        <text>4-hydroxy-4-methyl-2-oxoglutarate = 2 pyruvate</text>
        <dbReference type="Rhea" id="RHEA:22748"/>
        <dbReference type="ChEBI" id="CHEBI:15361"/>
        <dbReference type="ChEBI" id="CHEBI:58276"/>
        <dbReference type="EC" id="4.1.3.17"/>
    </reaction>
</comment>
<dbReference type="NCBIfam" id="NF006875">
    <property type="entry name" value="PRK09372.1"/>
    <property type="match status" value="1"/>
</dbReference>
<name>A0A931GT86_9CORY</name>
<comment type="catalytic activity">
    <reaction evidence="8 10">
        <text>oxaloacetate + H(+) = pyruvate + CO2</text>
        <dbReference type="Rhea" id="RHEA:15641"/>
        <dbReference type="ChEBI" id="CHEBI:15361"/>
        <dbReference type="ChEBI" id="CHEBI:15378"/>
        <dbReference type="ChEBI" id="CHEBI:16452"/>
        <dbReference type="ChEBI" id="CHEBI:16526"/>
        <dbReference type="EC" id="4.1.1.112"/>
    </reaction>
</comment>
<dbReference type="EC" id="4.1.1.112" evidence="10"/>
<dbReference type="Gene3D" id="3.50.30.40">
    <property type="entry name" value="Ribonuclease E inhibitor RraA/RraA-like"/>
    <property type="match status" value="1"/>
</dbReference>
<dbReference type="Pfam" id="PF03737">
    <property type="entry name" value="RraA-like"/>
    <property type="match status" value="1"/>
</dbReference>
<feature type="binding site" evidence="9">
    <location>
        <position position="107"/>
    </location>
    <ligand>
        <name>Mg(2+)</name>
        <dbReference type="ChEBI" id="CHEBI:18420"/>
    </ligand>
</feature>
<dbReference type="Proteomes" id="UP000658613">
    <property type="component" value="Unassembled WGS sequence"/>
</dbReference>
<accession>A0A931GT86</accession>
<dbReference type="GO" id="GO:0008948">
    <property type="term" value="F:oxaloacetate decarboxylase activity"/>
    <property type="evidence" value="ECO:0007669"/>
    <property type="project" value="UniProtKB-EC"/>
</dbReference>
<dbReference type="InterPro" id="IPR010203">
    <property type="entry name" value="RraA"/>
</dbReference>
<dbReference type="GO" id="GO:0047443">
    <property type="term" value="F:4-hydroxy-4-methyl-2-oxoglutarate aldolase activity"/>
    <property type="evidence" value="ECO:0007669"/>
    <property type="project" value="UniProtKB-EC"/>
</dbReference>
<comment type="cofactor">
    <cofactor evidence="2 10">
        <name>a divalent metal cation</name>
        <dbReference type="ChEBI" id="CHEBI:60240"/>
    </cofactor>
</comment>
<evidence type="ECO:0000313" key="12">
    <source>
        <dbReference type="EMBL" id="MBG6122772.1"/>
    </source>
</evidence>
<evidence type="ECO:0000256" key="10">
    <source>
        <dbReference type="RuleBase" id="RU004338"/>
    </source>
</evidence>
<dbReference type="InterPro" id="IPR036704">
    <property type="entry name" value="RraA/RraA-like_sf"/>
</dbReference>
<dbReference type="RefSeq" id="WP_196825097.1">
    <property type="nucleotide sequence ID" value="NZ_CP046980.1"/>
</dbReference>
<gene>
    <name evidence="11" type="ORF">IW254_001726</name>
    <name evidence="12" type="ORF">IW254_001741</name>
</gene>
<dbReference type="GO" id="GO:0008428">
    <property type="term" value="F:ribonuclease inhibitor activity"/>
    <property type="evidence" value="ECO:0007669"/>
    <property type="project" value="InterPro"/>
</dbReference>
<evidence type="ECO:0000256" key="4">
    <source>
        <dbReference type="ARBA" id="ARBA00011233"/>
    </source>
</evidence>
<dbReference type="InterPro" id="IPR005493">
    <property type="entry name" value="RraA/RraA-like"/>
</dbReference>
<comment type="subunit">
    <text evidence="4 10">Homotrimer.</text>
</comment>
<evidence type="ECO:0000256" key="9">
    <source>
        <dbReference type="PIRSR" id="PIRSR605493-1"/>
    </source>
</evidence>
<evidence type="ECO:0000256" key="8">
    <source>
        <dbReference type="ARBA" id="ARBA00047973"/>
    </source>
</evidence>